<evidence type="ECO:0000256" key="4">
    <source>
        <dbReference type="ARBA" id="ARBA00023136"/>
    </source>
</evidence>
<protein>
    <submittedName>
        <fullName evidence="11">Poliovirus receptor homolog</fullName>
    </submittedName>
</protein>
<keyword evidence="11" id="KW-0675">Receptor</keyword>
<dbReference type="InterPro" id="IPR013106">
    <property type="entry name" value="Ig_V-set"/>
</dbReference>
<feature type="chain" id="PRO_5010517732" evidence="8">
    <location>
        <begin position="25"/>
        <end position="401"/>
    </location>
</feature>
<dbReference type="GO" id="GO:0033005">
    <property type="term" value="P:positive regulation of mast cell activation"/>
    <property type="evidence" value="ECO:0007669"/>
    <property type="project" value="TreeGrafter"/>
</dbReference>
<dbReference type="GO" id="GO:0050839">
    <property type="term" value="F:cell adhesion molecule binding"/>
    <property type="evidence" value="ECO:0007669"/>
    <property type="project" value="TreeGrafter"/>
</dbReference>
<evidence type="ECO:0000313" key="11">
    <source>
        <dbReference type="RefSeq" id="XP_012980876.1"/>
    </source>
</evidence>
<dbReference type="GO" id="GO:0007156">
    <property type="term" value="P:homophilic cell adhesion via plasma membrane adhesion molecules"/>
    <property type="evidence" value="ECO:0007669"/>
    <property type="project" value="TreeGrafter"/>
</dbReference>
<dbReference type="KEGG" id="maua:101826061"/>
<name>A0A1U8CMW7_MESAU</name>
<dbReference type="InterPro" id="IPR013162">
    <property type="entry name" value="CD80_C2-set"/>
</dbReference>
<keyword evidence="8" id="KW-0732">Signal</keyword>
<dbReference type="GO" id="GO:0043296">
    <property type="term" value="C:apical junction complex"/>
    <property type="evidence" value="ECO:0007669"/>
    <property type="project" value="TreeGrafter"/>
</dbReference>
<dbReference type="InterPro" id="IPR036179">
    <property type="entry name" value="Ig-like_dom_sf"/>
</dbReference>
<dbReference type="InterPro" id="IPR013783">
    <property type="entry name" value="Ig-like_fold"/>
</dbReference>
<dbReference type="SMART" id="SM00409">
    <property type="entry name" value="IG"/>
    <property type="match status" value="2"/>
</dbReference>
<keyword evidence="5" id="KW-1015">Disulfide bond</keyword>
<dbReference type="GO" id="GO:0001675">
    <property type="term" value="P:acrosome assembly"/>
    <property type="evidence" value="ECO:0007669"/>
    <property type="project" value="TreeGrafter"/>
</dbReference>
<feature type="signal peptide" evidence="8">
    <location>
        <begin position="1"/>
        <end position="24"/>
    </location>
</feature>
<dbReference type="GO" id="GO:0002860">
    <property type="term" value="P:positive regulation of natural killer cell mediated cytotoxicity directed against tumor cell target"/>
    <property type="evidence" value="ECO:0007669"/>
    <property type="project" value="TreeGrafter"/>
</dbReference>
<sequence>MDRRTPLTWSLLPLLFALLQLGEPERAASGVAVQVLTNVTGLLNGTAYLLCSLTSSESVTVTQVTWMRKKPDSSPLTVAVFHPVKGPSITDPGRVEFLASRLDQWNASLSISHLRVEDEGNYECQFATFPAGSKSASVYLQVLVEPKNNAEPLEASPILKQQAVAKCISIGGRPLPKIDWLSDLNGTFNETHEPNTSIVTSYYSLVPSRQADGKNITCRVKHESLRKPKLKAVTLSVPYPPEVTISGYDDNWYVGRTGVALTCEAQSKPEPTSYEWSTATGPLPNATEPQGNRLVINTVDKAGLHNVTFICNATNALGSGQAQQIIYVKDPEQSGFSAGAIVGVIVGIICVVSVPAVVLWCVRSRRSRPKPSDTEYSPVNSNVNSAEDIEMNNARGQNQGA</sequence>
<dbReference type="Pfam" id="PF07686">
    <property type="entry name" value="V-set"/>
    <property type="match status" value="1"/>
</dbReference>
<dbReference type="Gene3D" id="2.60.40.10">
    <property type="entry name" value="Immunoglobulins"/>
    <property type="match status" value="3"/>
</dbReference>
<keyword evidence="10" id="KW-1185">Reference proteome</keyword>
<evidence type="ECO:0000256" key="7">
    <source>
        <dbReference type="SAM" id="Phobius"/>
    </source>
</evidence>
<dbReference type="SUPFAM" id="SSF48726">
    <property type="entry name" value="Immunoglobulin"/>
    <property type="match status" value="3"/>
</dbReference>
<dbReference type="GO" id="GO:0005925">
    <property type="term" value="C:focal adhesion"/>
    <property type="evidence" value="ECO:0007669"/>
    <property type="project" value="TreeGrafter"/>
</dbReference>
<dbReference type="GO" id="GO:0050862">
    <property type="term" value="P:positive regulation of T cell receptor signaling pathway"/>
    <property type="evidence" value="ECO:0007669"/>
    <property type="project" value="TreeGrafter"/>
</dbReference>
<dbReference type="Proteomes" id="UP000886700">
    <property type="component" value="Unplaced"/>
</dbReference>
<dbReference type="PROSITE" id="PS50835">
    <property type="entry name" value="IG_LIKE"/>
    <property type="match status" value="3"/>
</dbReference>
<evidence type="ECO:0000256" key="1">
    <source>
        <dbReference type="ARBA" id="ARBA00004479"/>
    </source>
</evidence>
<keyword evidence="4 7" id="KW-0472">Membrane</keyword>
<feature type="compositionally biased region" description="Polar residues" evidence="6">
    <location>
        <begin position="374"/>
        <end position="385"/>
    </location>
</feature>
<evidence type="ECO:0000256" key="3">
    <source>
        <dbReference type="ARBA" id="ARBA00022989"/>
    </source>
</evidence>
<dbReference type="RefSeq" id="XP_012980876.1">
    <property type="nucleotide sequence ID" value="XM_013125422.3"/>
</dbReference>
<reference evidence="11" key="1">
    <citation type="submission" date="2025-08" db="UniProtKB">
        <authorList>
            <consortium name="RefSeq"/>
        </authorList>
    </citation>
    <scope>IDENTIFICATION</scope>
    <source>
        <tissue evidence="11">Liver</tissue>
    </source>
</reference>
<keyword evidence="2 7" id="KW-0812">Transmembrane</keyword>
<dbReference type="InterPro" id="IPR007110">
    <property type="entry name" value="Ig-like_dom"/>
</dbReference>
<dbReference type="GO" id="GO:0046814">
    <property type="term" value="P:coreceptor-mediated virion attachment to host cell"/>
    <property type="evidence" value="ECO:0007669"/>
    <property type="project" value="TreeGrafter"/>
</dbReference>
<dbReference type="PANTHER" id="PTHR47387">
    <property type="entry name" value="NECTIN-2"/>
    <property type="match status" value="1"/>
</dbReference>
<evidence type="ECO:0000256" key="2">
    <source>
        <dbReference type="ARBA" id="ARBA00022692"/>
    </source>
</evidence>
<evidence type="ECO:0000256" key="5">
    <source>
        <dbReference type="ARBA" id="ARBA00023157"/>
    </source>
</evidence>
<dbReference type="eggNOG" id="ENOG502QWSY">
    <property type="taxonomic scope" value="Eukaryota"/>
</dbReference>
<dbReference type="SMART" id="SM00406">
    <property type="entry name" value="IGv"/>
    <property type="match status" value="1"/>
</dbReference>
<accession>A0A1U8CMW7</accession>
<gene>
    <name evidence="11" type="primary">LOC101826061</name>
</gene>
<comment type="subcellular location">
    <subcellularLocation>
        <location evidence="1">Membrane</location>
        <topology evidence="1">Single-pass type I membrane protein</topology>
    </subcellularLocation>
</comment>
<evidence type="ECO:0000256" key="6">
    <source>
        <dbReference type="SAM" id="MobiDB-lite"/>
    </source>
</evidence>
<organism evidence="10 11">
    <name type="scientific">Mesocricetus auratus</name>
    <name type="common">Golden hamster</name>
    <dbReference type="NCBI Taxonomy" id="10036"/>
    <lineage>
        <taxon>Eukaryota</taxon>
        <taxon>Metazoa</taxon>
        <taxon>Chordata</taxon>
        <taxon>Craniata</taxon>
        <taxon>Vertebrata</taxon>
        <taxon>Euteleostomi</taxon>
        <taxon>Mammalia</taxon>
        <taxon>Eutheria</taxon>
        <taxon>Euarchontoglires</taxon>
        <taxon>Glires</taxon>
        <taxon>Rodentia</taxon>
        <taxon>Myomorpha</taxon>
        <taxon>Muroidea</taxon>
        <taxon>Cricetidae</taxon>
        <taxon>Cricetinae</taxon>
        <taxon>Mesocricetus</taxon>
    </lineage>
</organism>
<dbReference type="GeneID" id="101826061"/>
<dbReference type="Pfam" id="PF08205">
    <property type="entry name" value="C2-set_2"/>
    <property type="match status" value="1"/>
</dbReference>
<dbReference type="GO" id="GO:0005886">
    <property type="term" value="C:plasma membrane"/>
    <property type="evidence" value="ECO:0007669"/>
    <property type="project" value="TreeGrafter"/>
</dbReference>
<keyword evidence="3 7" id="KW-1133">Transmembrane helix</keyword>
<dbReference type="GO" id="GO:0002891">
    <property type="term" value="P:positive regulation of immunoglobulin mediated immune response"/>
    <property type="evidence" value="ECO:0007669"/>
    <property type="project" value="TreeGrafter"/>
</dbReference>
<feature type="domain" description="Ig-like" evidence="9">
    <location>
        <begin position="146"/>
        <end position="234"/>
    </location>
</feature>
<dbReference type="AlphaFoldDB" id="A0A1U8CMW7"/>
<dbReference type="InterPro" id="IPR003599">
    <property type="entry name" value="Ig_sub"/>
</dbReference>
<feature type="domain" description="Ig-like" evidence="9">
    <location>
        <begin position="13"/>
        <end position="141"/>
    </location>
</feature>
<evidence type="ECO:0000313" key="10">
    <source>
        <dbReference type="Proteomes" id="UP000886700"/>
    </source>
</evidence>
<evidence type="ECO:0000256" key="8">
    <source>
        <dbReference type="SAM" id="SignalP"/>
    </source>
</evidence>
<dbReference type="InterPro" id="IPR052659">
    <property type="entry name" value="Nectin/PVR"/>
</dbReference>
<feature type="domain" description="Ig-like" evidence="9">
    <location>
        <begin position="241"/>
        <end position="327"/>
    </location>
</feature>
<dbReference type="OrthoDB" id="6413693at2759"/>
<evidence type="ECO:0000259" key="9">
    <source>
        <dbReference type="PROSITE" id="PS50835"/>
    </source>
</evidence>
<feature type="region of interest" description="Disordered" evidence="6">
    <location>
        <begin position="367"/>
        <end position="401"/>
    </location>
</feature>
<feature type="transmembrane region" description="Helical" evidence="7">
    <location>
        <begin position="336"/>
        <end position="362"/>
    </location>
</feature>
<dbReference type="PANTHER" id="PTHR47387:SF2">
    <property type="entry name" value="PVR CELL ADHESION MOLECULE"/>
    <property type="match status" value="1"/>
</dbReference>
<proteinExistence type="predicted"/>